<dbReference type="InterPro" id="IPR010323">
    <property type="entry name" value="DUF924"/>
</dbReference>
<accession>A0A2Z2NLJ7</accession>
<organism evidence="1 2">
    <name type="scientific">Granulosicoccus antarcticus IMCC3135</name>
    <dbReference type="NCBI Taxonomy" id="1192854"/>
    <lineage>
        <taxon>Bacteria</taxon>
        <taxon>Pseudomonadati</taxon>
        <taxon>Pseudomonadota</taxon>
        <taxon>Gammaproteobacteria</taxon>
        <taxon>Chromatiales</taxon>
        <taxon>Granulosicoccaceae</taxon>
        <taxon>Granulosicoccus</taxon>
    </lineage>
</organism>
<evidence type="ECO:0000313" key="2">
    <source>
        <dbReference type="Proteomes" id="UP000250079"/>
    </source>
</evidence>
<protein>
    <recommendedName>
        <fullName evidence="3">DUF924 domain-containing protein</fullName>
    </recommendedName>
</protein>
<keyword evidence="2" id="KW-1185">Reference proteome</keyword>
<dbReference type="AlphaFoldDB" id="A0A2Z2NLJ7"/>
<dbReference type="SUPFAM" id="SSF48452">
    <property type="entry name" value="TPR-like"/>
    <property type="match status" value="1"/>
</dbReference>
<dbReference type="Pfam" id="PF06041">
    <property type="entry name" value="DUF924"/>
    <property type="match status" value="1"/>
</dbReference>
<dbReference type="Proteomes" id="UP000250079">
    <property type="component" value="Chromosome"/>
</dbReference>
<reference evidence="1 2" key="1">
    <citation type="submission" date="2016-12" db="EMBL/GenBank/DDBJ databases">
        <authorList>
            <person name="Song W.-J."/>
            <person name="Kurnit D.M."/>
        </authorList>
    </citation>
    <scope>NUCLEOTIDE SEQUENCE [LARGE SCALE GENOMIC DNA]</scope>
    <source>
        <strain evidence="1 2">IMCC3135</strain>
    </source>
</reference>
<proteinExistence type="predicted"/>
<evidence type="ECO:0000313" key="1">
    <source>
        <dbReference type="EMBL" id="ASJ71415.1"/>
    </source>
</evidence>
<dbReference type="Gene3D" id="1.25.40.10">
    <property type="entry name" value="Tetratricopeptide repeat domain"/>
    <property type="match status" value="1"/>
</dbReference>
<dbReference type="InterPro" id="IPR011990">
    <property type="entry name" value="TPR-like_helical_dom_sf"/>
</dbReference>
<sequence length="293" mass="32898">MLSAACKGLPAAHDTEYIKALTIDRVWIQCKAHRQLHGTMTNVNNNNGTLPSINSKGSVIAMPQTRYSSNTPIPDNTSALPMNAITDNQPSVEQTPESVLRFWFKDEASGRMDLPQSKRWFSGGKKLDLELQTRFGDLLELARSGQLDHWLQSADSTLALIVLLDQFNRNIHRGTADAFAADDQALAACQHAISMRYVESFSLTQKVFCYLPLEHDESPESQLRSVALFEALTREQGTPELHKFATSTLSSAHEHKRIVDQFGRYPYRNKALGRTSTSEELDWMAQSNKRFGQ</sequence>
<dbReference type="KEGG" id="gai:IMCC3135_06540"/>
<dbReference type="Gene3D" id="1.20.58.320">
    <property type="entry name" value="TPR-like"/>
    <property type="match status" value="1"/>
</dbReference>
<name>A0A2Z2NLJ7_9GAMM</name>
<gene>
    <name evidence="1" type="ORF">IMCC3135_06540</name>
</gene>
<dbReference type="EMBL" id="CP018632">
    <property type="protein sequence ID" value="ASJ71415.1"/>
    <property type="molecule type" value="Genomic_DNA"/>
</dbReference>
<evidence type="ECO:0008006" key="3">
    <source>
        <dbReference type="Google" id="ProtNLM"/>
    </source>
</evidence>